<evidence type="ECO:0000313" key="2">
    <source>
        <dbReference type="Proteomes" id="UP000516134"/>
    </source>
</evidence>
<dbReference type="RefSeq" id="WP_187715569.1">
    <property type="nucleotide sequence ID" value="NZ_CP060780.1"/>
</dbReference>
<sequence>MLLFSLALIVRRLVDRHAYPLVFVALFFAGSALNMYAPTRIDHHGWQLALLALAVAGIADPKRARAARLPASHRRCRCGSAWK</sequence>
<organism evidence="1 2">
    <name type="scientific">Sphingomonas daechungensis</name>
    <dbReference type="NCBI Taxonomy" id="1176646"/>
    <lineage>
        <taxon>Bacteria</taxon>
        <taxon>Pseudomonadati</taxon>
        <taxon>Pseudomonadota</taxon>
        <taxon>Alphaproteobacteria</taxon>
        <taxon>Sphingomonadales</taxon>
        <taxon>Sphingomonadaceae</taxon>
        <taxon>Sphingomonas</taxon>
    </lineage>
</organism>
<reference evidence="1 2" key="1">
    <citation type="submission" date="2020-08" db="EMBL/GenBank/DDBJ databases">
        <title>Genome sequence of Sphingomonas daechungensis KACC 18115T.</title>
        <authorList>
            <person name="Hyun D.-W."/>
            <person name="Bae J.-W."/>
        </authorList>
    </citation>
    <scope>NUCLEOTIDE SEQUENCE [LARGE SCALE GENOMIC DNA]</scope>
    <source>
        <strain evidence="1 2">KACC 18115</strain>
    </source>
</reference>
<keyword evidence="2" id="KW-1185">Reference proteome</keyword>
<proteinExistence type="predicted"/>
<evidence type="ECO:0000313" key="1">
    <source>
        <dbReference type="EMBL" id="QNP44148.1"/>
    </source>
</evidence>
<accession>A0ABX6T8Z6</accession>
<dbReference type="Proteomes" id="UP000516134">
    <property type="component" value="Chromosome"/>
</dbReference>
<gene>
    <name evidence="1" type="ORF">H9L15_06395</name>
</gene>
<name>A0ABX6T8Z6_9SPHN</name>
<protein>
    <submittedName>
        <fullName evidence="1">Uncharacterized protein</fullName>
    </submittedName>
</protein>
<dbReference type="EMBL" id="CP060780">
    <property type="protein sequence ID" value="QNP44148.1"/>
    <property type="molecule type" value="Genomic_DNA"/>
</dbReference>